<dbReference type="InterPro" id="IPR036864">
    <property type="entry name" value="Zn2-C6_fun-type_DNA-bd_sf"/>
</dbReference>
<dbReference type="GO" id="GO:0045944">
    <property type="term" value="P:positive regulation of transcription by RNA polymerase II"/>
    <property type="evidence" value="ECO:0007669"/>
    <property type="project" value="TreeGrafter"/>
</dbReference>
<evidence type="ECO:0000256" key="2">
    <source>
        <dbReference type="ARBA" id="ARBA00023125"/>
    </source>
</evidence>
<dbReference type="GO" id="GO:0009074">
    <property type="term" value="P:aromatic amino acid family catabolic process"/>
    <property type="evidence" value="ECO:0007669"/>
    <property type="project" value="TreeGrafter"/>
</dbReference>
<name>A0A0D2CDI1_9EURO</name>
<feature type="compositionally biased region" description="Low complexity" evidence="5">
    <location>
        <begin position="143"/>
        <end position="160"/>
    </location>
</feature>
<feature type="compositionally biased region" description="Polar residues" evidence="5">
    <location>
        <begin position="467"/>
        <end position="477"/>
    </location>
</feature>
<feature type="compositionally biased region" description="Basic residues" evidence="5">
    <location>
        <begin position="161"/>
        <end position="171"/>
    </location>
</feature>
<dbReference type="Proteomes" id="UP000053328">
    <property type="component" value="Unassembled WGS sequence"/>
</dbReference>
<organism evidence="7 8">
    <name type="scientific">Exophiala spinifera</name>
    <dbReference type="NCBI Taxonomy" id="91928"/>
    <lineage>
        <taxon>Eukaryota</taxon>
        <taxon>Fungi</taxon>
        <taxon>Dikarya</taxon>
        <taxon>Ascomycota</taxon>
        <taxon>Pezizomycotina</taxon>
        <taxon>Eurotiomycetes</taxon>
        <taxon>Chaetothyriomycetidae</taxon>
        <taxon>Chaetothyriales</taxon>
        <taxon>Herpotrichiellaceae</taxon>
        <taxon>Exophiala</taxon>
    </lineage>
</organism>
<feature type="domain" description="Zn(2)-C6 fungal-type" evidence="6">
    <location>
        <begin position="259"/>
        <end position="295"/>
    </location>
</feature>
<dbReference type="CDD" id="cd00067">
    <property type="entry name" value="GAL4"/>
    <property type="match status" value="1"/>
</dbReference>
<dbReference type="GO" id="GO:0003677">
    <property type="term" value="F:DNA binding"/>
    <property type="evidence" value="ECO:0007669"/>
    <property type="project" value="UniProtKB-KW"/>
</dbReference>
<dbReference type="SUPFAM" id="SSF57701">
    <property type="entry name" value="Zn2/Cys6 DNA-binding domain"/>
    <property type="match status" value="1"/>
</dbReference>
<feature type="region of interest" description="Disordered" evidence="5">
    <location>
        <begin position="67"/>
        <end position="111"/>
    </location>
</feature>
<dbReference type="GO" id="GO:0005634">
    <property type="term" value="C:nucleus"/>
    <property type="evidence" value="ECO:0007669"/>
    <property type="project" value="TreeGrafter"/>
</dbReference>
<keyword evidence="4" id="KW-0539">Nucleus</keyword>
<dbReference type="GO" id="GO:0008270">
    <property type="term" value="F:zinc ion binding"/>
    <property type="evidence" value="ECO:0007669"/>
    <property type="project" value="InterPro"/>
</dbReference>
<dbReference type="PROSITE" id="PS00463">
    <property type="entry name" value="ZN2_CY6_FUNGAL_1"/>
    <property type="match status" value="1"/>
</dbReference>
<dbReference type="GO" id="GO:0000981">
    <property type="term" value="F:DNA-binding transcription factor activity, RNA polymerase II-specific"/>
    <property type="evidence" value="ECO:0007669"/>
    <property type="project" value="InterPro"/>
</dbReference>
<keyword evidence="1" id="KW-0805">Transcription regulation</keyword>
<feature type="region of interest" description="Disordered" evidence="5">
    <location>
        <begin position="123"/>
        <end position="171"/>
    </location>
</feature>
<dbReference type="Pfam" id="PF00172">
    <property type="entry name" value="Zn_clus"/>
    <property type="match status" value="1"/>
</dbReference>
<evidence type="ECO:0000256" key="1">
    <source>
        <dbReference type="ARBA" id="ARBA00023015"/>
    </source>
</evidence>
<feature type="region of interest" description="Disordered" evidence="5">
    <location>
        <begin position="298"/>
        <end position="400"/>
    </location>
</feature>
<feature type="compositionally biased region" description="Basic and acidic residues" evidence="5">
    <location>
        <begin position="304"/>
        <end position="323"/>
    </location>
</feature>
<keyword evidence="3" id="KW-0804">Transcription</keyword>
<protein>
    <recommendedName>
        <fullName evidence="6">Zn(2)-C6 fungal-type domain-containing protein</fullName>
    </recommendedName>
</protein>
<feature type="region of interest" description="Disordered" evidence="5">
    <location>
        <begin position="993"/>
        <end position="1026"/>
    </location>
</feature>
<dbReference type="GeneID" id="27329252"/>
<dbReference type="HOGENOM" id="CLU_007201_1_1_1"/>
<dbReference type="CDD" id="cd12148">
    <property type="entry name" value="fungal_TF_MHR"/>
    <property type="match status" value="1"/>
</dbReference>
<dbReference type="PROSITE" id="PS50048">
    <property type="entry name" value="ZN2_CY6_FUNGAL_2"/>
    <property type="match status" value="1"/>
</dbReference>
<dbReference type="PANTHER" id="PTHR31644">
    <property type="entry name" value="TRANSCRIPTIONAL ACTIVATOR ARO80-RELATED"/>
    <property type="match status" value="1"/>
</dbReference>
<feature type="region of interest" description="Disordered" evidence="5">
    <location>
        <begin position="1"/>
        <end position="26"/>
    </location>
</feature>
<feature type="compositionally biased region" description="Pro residues" evidence="5">
    <location>
        <begin position="132"/>
        <end position="142"/>
    </location>
</feature>
<keyword evidence="2" id="KW-0238">DNA-binding</keyword>
<dbReference type="PANTHER" id="PTHR31644:SF2">
    <property type="entry name" value="TRANSCRIPTIONAL ACTIVATOR ARO80-RELATED"/>
    <property type="match status" value="1"/>
</dbReference>
<dbReference type="STRING" id="91928.A0A0D2CDI1"/>
<feature type="compositionally biased region" description="Basic and acidic residues" evidence="5">
    <location>
        <begin position="1003"/>
        <end position="1018"/>
    </location>
</feature>
<dbReference type="InterPro" id="IPR052780">
    <property type="entry name" value="AAA_Catabolism_Regulators"/>
</dbReference>
<accession>A0A0D2CDI1</accession>
<evidence type="ECO:0000256" key="5">
    <source>
        <dbReference type="SAM" id="MobiDB-lite"/>
    </source>
</evidence>
<reference evidence="7 8" key="1">
    <citation type="submission" date="2015-01" db="EMBL/GenBank/DDBJ databases">
        <title>The Genome Sequence of Exophiala spinifera CBS89968.</title>
        <authorList>
            <consortium name="The Broad Institute Genomics Platform"/>
            <person name="Cuomo C."/>
            <person name="de Hoog S."/>
            <person name="Gorbushina A."/>
            <person name="Stielow B."/>
            <person name="Teixiera M."/>
            <person name="Abouelleil A."/>
            <person name="Chapman S.B."/>
            <person name="Priest M."/>
            <person name="Young S.K."/>
            <person name="Wortman J."/>
            <person name="Nusbaum C."/>
            <person name="Birren B."/>
        </authorList>
    </citation>
    <scope>NUCLEOTIDE SEQUENCE [LARGE SCALE GENOMIC DNA]</scope>
    <source>
        <strain evidence="7 8">CBS 89968</strain>
    </source>
</reference>
<feature type="region of interest" description="Disordered" evidence="5">
    <location>
        <begin position="435"/>
        <end position="477"/>
    </location>
</feature>
<dbReference type="EMBL" id="KN847492">
    <property type="protein sequence ID" value="KIW21589.1"/>
    <property type="molecule type" value="Genomic_DNA"/>
</dbReference>
<gene>
    <name evidence="7" type="ORF">PV08_02169</name>
</gene>
<sequence>MDNQGAGHGYVWADEINQEQAQEPEDNFDDLLKLLEMEMVSSSLELDPMASHEPGHRSELSTNHILQAPNTPADAPQSFGAATSAPTSTTTASAASIQPPPPPQDPAPQASSSAFLGAVNALDAGSLGAPGPGRPNPGPAIPPTAASSPATAVVGGFPHVFHPRPHPHPHRLPYPQLPPPHGYLGASGVVQPQTAVISHHLRPVYAQNMAYSYPGQVPAADLAHAGLYKADSYSPEPGADSTTQSRTDNRPQHRRGYQACQRCRERKVKCDLGSVDAPSQPPCKRCLRERLTCEFAATRKKQKRSDGTARDTSRDTAAEDFRDTSVVGSGMSGLGFGQGTQQSPASVTPSTSGNSFATPSWTLQSSKRSYTSQPRETSGRSPADSILPQPSAQRKPSDVELHSQAAVATLGGQVSSTQDSIMLLVDAAYASEGATPALKDSPHSERGGRKRTLSSLDHGGPPAPTASGFTPQEQAEQQAGLKAWSEMRFVRNGWFTAWEAMQYVEYFFTHLAPMTPIVFDDYRSPLKHEALLIDEPILALAILAIASRHMRLSGHAALSRSYQIHGKLWNNLRRQVERLLWGQEQFGGGFCGAGTTAKIRELETGQITWKGSLRTLGTIEALLLLTDWQPRALHFPPSDDEEGLLDRSIVMSSEMNGKPPGQNDEPMATRDYDNLPYASWLEPAWRADRMSWMLLGLAQSLAFELGVFDTNHFNCNHNHGPDSECARKRRIRNLLLVYVAQTSGRMGVQSSLNVEEWERDPTWDQSTKILEKHPVDVMQECWVHIARIMNQANRAIFSSHQFTKQLISSGKYKDSIATFAPLLNGWKAQFDSVKNQIHPVMQSILTIEYEYARLYINSLGFQNVVECWIQGGSNIRKATLLKIAEDNKLYIDEVSDAALNILGEVVDGIAGQGFLRDAPVRTFSRSLSGIMFTLKRFSLGTHEALVRKCLQRLEQITVSMSQEVVDDVHLASSTSRLVQNIVRNVKRTLIRVQQTGTGSAGPSREHSRPQSPHGKEAITEPQQQQASNQHINLNHLNAGFYTDDPLAEIQARPMAELTSQMFVPPPNFGGEGQLADSALPDDSHLDPAMTLSMDWFALPLDNLFQDDDATVDQGFGGIGPTVGTRDMLEVITDRDYNQMQWNGNQTFGFGNV</sequence>
<dbReference type="AlphaFoldDB" id="A0A0D2CDI1"/>
<evidence type="ECO:0000259" key="6">
    <source>
        <dbReference type="PROSITE" id="PS50048"/>
    </source>
</evidence>
<dbReference type="Gene3D" id="4.10.240.10">
    <property type="entry name" value="Zn(2)-C6 fungal-type DNA-binding domain"/>
    <property type="match status" value="1"/>
</dbReference>
<dbReference type="VEuPathDB" id="FungiDB:PV08_02169"/>
<dbReference type="RefSeq" id="XP_016241805.1">
    <property type="nucleotide sequence ID" value="XM_016376529.1"/>
</dbReference>
<dbReference type="OrthoDB" id="2262349at2759"/>
<proteinExistence type="predicted"/>
<evidence type="ECO:0000313" key="7">
    <source>
        <dbReference type="EMBL" id="KIW21589.1"/>
    </source>
</evidence>
<evidence type="ECO:0000313" key="8">
    <source>
        <dbReference type="Proteomes" id="UP000053328"/>
    </source>
</evidence>
<dbReference type="InterPro" id="IPR001138">
    <property type="entry name" value="Zn2Cys6_DnaBD"/>
</dbReference>
<dbReference type="SMART" id="SM00066">
    <property type="entry name" value="GAL4"/>
    <property type="match status" value="1"/>
</dbReference>
<evidence type="ECO:0000256" key="4">
    <source>
        <dbReference type="ARBA" id="ARBA00023242"/>
    </source>
</evidence>
<feature type="region of interest" description="Disordered" evidence="5">
    <location>
        <begin position="231"/>
        <end position="259"/>
    </location>
</feature>
<feature type="compositionally biased region" description="Low complexity" evidence="5">
    <location>
        <begin position="81"/>
        <end position="97"/>
    </location>
</feature>
<keyword evidence="8" id="KW-1185">Reference proteome</keyword>
<evidence type="ECO:0000256" key="3">
    <source>
        <dbReference type="ARBA" id="ARBA00023163"/>
    </source>
</evidence>
<feature type="compositionally biased region" description="Polar residues" evidence="5">
    <location>
        <begin position="340"/>
        <end position="380"/>
    </location>
</feature>